<dbReference type="PANTHER" id="PTHR10098">
    <property type="entry name" value="RAPSYN-RELATED"/>
    <property type="match status" value="1"/>
</dbReference>
<dbReference type="InterPro" id="IPR024983">
    <property type="entry name" value="CHAT_dom"/>
</dbReference>
<feature type="domain" description="CHAT" evidence="1">
    <location>
        <begin position="593"/>
        <end position="865"/>
    </location>
</feature>
<evidence type="ECO:0000313" key="3">
    <source>
        <dbReference type="Proteomes" id="UP000621799"/>
    </source>
</evidence>
<dbReference type="EMBL" id="JADEXN010000101">
    <property type="protein sequence ID" value="MBE9040614.1"/>
    <property type="molecule type" value="Genomic_DNA"/>
</dbReference>
<dbReference type="Proteomes" id="UP000621799">
    <property type="component" value="Unassembled WGS sequence"/>
</dbReference>
<sequence>MKAIRLTVRWTVLSWQWWLLWVLAIVPSGASGFESSIPPQMILALESAALVPAQLVERGRVLYEEGRTTDAISLWQQAIDAEGEDLDRALAWSYLSLAYQDLGRWELAREAISHSLEITAISTTTGSAIVQAKTLNAQAKLKLALGQPEAAVDTWQNAQATYESIGDDLGALGSQINQAQALQALGLYRRASALLETTNAQLVALPDTPLKVLGLHNLGIALQGVGNLERSQLVLADSLALAQHLDLDLSGIFTSLGNTARIAEDTDAALDFYQQAAEIARNPVDRVEAQLNQLSLWVERPEDWETLGDRISESICEIQETIEGLPPSRMAIYARVNLAASAIELQTLTDFPLEFPDIARLTGGAVDLARNLDDPRAEAYALGLLGHLYEQTGQWQEAGELTQKALLLAKGIDAVEIAARWQWQLGRVLKAKGETDAAIEVYGEAVKTLQSLRSDLVAIDRDIQFSFRESVEPVYRELVSLLLSPSQPGEPIPQQNLTQARSAIEALQVAQLDNFFQEACLDTEPVQIDRIDPTAAVIYPIILPDRLAVILSRPNRPLVHYETVLPQGDIEAAIDELQLHLNPILPNRTRLERSSQLYDWLIRPGEEAIAASEIETLVFVLDGTLRNLPMAALYDGQRYLVERYQMAVAPGFQLLNTGTPTLEEKDLGTQNALAAGLTQAWGEYAALPGVEREVTQMASHLNTQILLDRAFTYTALQEQLDTYPFPVVHLATHGQFSSNVEETFLIAWDGPINVKALNRLLRERAVRDPIELLVLSACQTATGDSRAALGLAGFAVRSGARSTLATLWSVQDRSTAEFMVEFYRQLAQNPELGKAGALRQAQLSLLSDSEYHHPYYWAPFVLVGNWR</sequence>
<dbReference type="Pfam" id="PF13424">
    <property type="entry name" value="TPR_12"/>
    <property type="match status" value="1"/>
</dbReference>
<dbReference type="SUPFAM" id="SSF48452">
    <property type="entry name" value="TPR-like"/>
    <property type="match status" value="2"/>
</dbReference>
<comment type="caution">
    <text evidence="2">The sequence shown here is derived from an EMBL/GenBank/DDBJ whole genome shotgun (WGS) entry which is preliminary data.</text>
</comment>
<proteinExistence type="predicted"/>
<dbReference type="SMART" id="SM00028">
    <property type="entry name" value="TPR"/>
    <property type="match status" value="6"/>
</dbReference>
<evidence type="ECO:0000313" key="2">
    <source>
        <dbReference type="EMBL" id="MBE9040614.1"/>
    </source>
</evidence>
<dbReference type="RefSeq" id="WP_264320860.1">
    <property type="nucleotide sequence ID" value="NZ_JADEXN010000101.1"/>
</dbReference>
<dbReference type="InterPro" id="IPR011990">
    <property type="entry name" value="TPR-like_helical_dom_sf"/>
</dbReference>
<dbReference type="AlphaFoldDB" id="A0A928Z8J3"/>
<dbReference type="PANTHER" id="PTHR10098:SF112">
    <property type="entry name" value="SLR0380 PROTEIN"/>
    <property type="match status" value="1"/>
</dbReference>
<evidence type="ECO:0000259" key="1">
    <source>
        <dbReference type="Pfam" id="PF12770"/>
    </source>
</evidence>
<reference evidence="2" key="1">
    <citation type="submission" date="2020-10" db="EMBL/GenBank/DDBJ databases">
        <authorList>
            <person name="Castelo-Branco R."/>
            <person name="Eusebio N."/>
            <person name="Adriana R."/>
            <person name="Vieira A."/>
            <person name="Brugerolle De Fraissinette N."/>
            <person name="Rezende De Castro R."/>
            <person name="Schneider M.P."/>
            <person name="Vasconcelos V."/>
            <person name="Leao P.N."/>
        </authorList>
    </citation>
    <scope>NUCLEOTIDE SEQUENCE</scope>
    <source>
        <strain evidence="2">LEGE 11467</strain>
    </source>
</reference>
<name>A0A928Z8J3_9CYAN</name>
<dbReference type="InterPro" id="IPR019734">
    <property type="entry name" value="TPR_rpt"/>
</dbReference>
<dbReference type="Gene3D" id="1.25.40.10">
    <property type="entry name" value="Tetratricopeptide repeat domain"/>
    <property type="match status" value="3"/>
</dbReference>
<protein>
    <submittedName>
        <fullName evidence="2">CHAT domain-containing protein</fullName>
    </submittedName>
</protein>
<organism evidence="2 3">
    <name type="scientific">Zarconia navalis LEGE 11467</name>
    <dbReference type="NCBI Taxonomy" id="1828826"/>
    <lineage>
        <taxon>Bacteria</taxon>
        <taxon>Bacillati</taxon>
        <taxon>Cyanobacteriota</taxon>
        <taxon>Cyanophyceae</taxon>
        <taxon>Oscillatoriophycideae</taxon>
        <taxon>Oscillatoriales</taxon>
        <taxon>Oscillatoriales incertae sedis</taxon>
        <taxon>Zarconia</taxon>
        <taxon>Zarconia navalis</taxon>
    </lineage>
</organism>
<accession>A0A928Z8J3</accession>
<keyword evidence="3" id="KW-1185">Reference proteome</keyword>
<gene>
    <name evidence="2" type="ORF">IQ235_07445</name>
</gene>
<dbReference type="Pfam" id="PF12770">
    <property type="entry name" value="CHAT"/>
    <property type="match status" value="1"/>
</dbReference>